<dbReference type="AlphaFoldDB" id="A0A0B6ZVS1"/>
<proteinExistence type="predicted"/>
<organism evidence="1">
    <name type="scientific">Arion vulgaris</name>
    <dbReference type="NCBI Taxonomy" id="1028688"/>
    <lineage>
        <taxon>Eukaryota</taxon>
        <taxon>Metazoa</taxon>
        <taxon>Spiralia</taxon>
        <taxon>Lophotrochozoa</taxon>
        <taxon>Mollusca</taxon>
        <taxon>Gastropoda</taxon>
        <taxon>Heterobranchia</taxon>
        <taxon>Euthyneura</taxon>
        <taxon>Panpulmonata</taxon>
        <taxon>Eupulmonata</taxon>
        <taxon>Stylommatophora</taxon>
        <taxon>Helicina</taxon>
        <taxon>Arionoidea</taxon>
        <taxon>Arionidae</taxon>
        <taxon>Arion</taxon>
    </lineage>
</organism>
<evidence type="ECO:0000313" key="1">
    <source>
        <dbReference type="EMBL" id="CEK71906.1"/>
    </source>
</evidence>
<reference evidence="1" key="1">
    <citation type="submission" date="2014-12" db="EMBL/GenBank/DDBJ databases">
        <title>Insight into the proteome of Arion vulgaris.</title>
        <authorList>
            <person name="Aradska J."/>
            <person name="Bulat T."/>
            <person name="Smidak R."/>
            <person name="Sarate P."/>
            <person name="Gangsoo J."/>
            <person name="Sialana F."/>
            <person name="Bilban M."/>
            <person name="Lubec G."/>
        </authorList>
    </citation>
    <scope>NUCLEOTIDE SEQUENCE</scope>
    <source>
        <tissue evidence="1">Skin</tissue>
    </source>
</reference>
<gene>
    <name evidence="1" type="primary">ORF80310</name>
</gene>
<dbReference type="EMBL" id="HACG01025041">
    <property type="protein sequence ID" value="CEK71906.1"/>
    <property type="molecule type" value="Transcribed_RNA"/>
</dbReference>
<sequence>MTKLVVGTLPLQTAHTVQFSFLVLDQRPMVQSVVVLSGSVSYISKQTLSNTISLQSSFED</sequence>
<protein>
    <submittedName>
        <fullName evidence="1">Uncharacterized protein</fullName>
    </submittedName>
</protein>
<accession>A0A0B6ZVS1</accession>
<name>A0A0B6ZVS1_9EUPU</name>